<comment type="caution">
    <text evidence="1">The sequence shown here is derived from an EMBL/GenBank/DDBJ whole genome shotgun (WGS) entry which is preliminary data.</text>
</comment>
<evidence type="ECO:0000313" key="2">
    <source>
        <dbReference type="Proteomes" id="UP001062846"/>
    </source>
</evidence>
<organism evidence="1 2">
    <name type="scientific">Rhododendron molle</name>
    <name type="common">Chinese azalea</name>
    <name type="synonym">Azalea mollis</name>
    <dbReference type="NCBI Taxonomy" id="49168"/>
    <lineage>
        <taxon>Eukaryota</taxon>
        <taxon>Viridiplantae</taxon>
        <taxon>Streptophyta</taxon>
        <taxon>Embryophyta</taxon>
        <taxon>Tracheophyta</taxon>
        <taxon>Spermatophyta</taxon>
        <taxon>Magnoliopsida</taxon>
        <taxon>eudicotyledons</taxon>
        <taxon>Gunneridae</taxon>
        <taxon>Pentapetalae</taxon>
        <taxon>asterids</taxon>
        <taxon>Ericales</taxon>
        <taxon>Ericaceae</taxon>
        <taxon>Ericoideae</taxon>
        <taxon>Rhodoreae</taxon>
        <taxon>Rhododendron</taxon>
    </lineage>
</organism>
<evidence type="ECO:0000313" key="1">
    <source>
        <dbReference type="EMBL" id="KAI8526340.1"/>
    </source>
</evidence>
<reference evidence="1" key="1">
    <citation type="submission" date="2022-02" db="EMBL/GenBank/DDBJ databases">
        <title>Plant Genome Project.</title>
        <authorList>
            <person name="Zhang R.-G."/>
        </authorList>
    </citation>
    <scope>NUCLEOTIDE SEQUENCE</scope>
    <source>
        <strain evidence="1">AT1</strain>
    </source>
</reference>
<protein>
    <submittedName>
        <fullName evidence="1">Uncharacterized protein</fullName>
    </submittedName>
</protein>
<proteinExistence type="predicted"/>
<dbReference type="EMBL" id="CM046400">
    <property type="protein sequence ID" value="KAI8526340.1"/>
    <property type="molecule type" value="Genomic_DNA"/>
</dbReference>
<sequence length="241" mass="27237">MDPCQSLQDCYSDDEEDEDSSCPSIKLSLEDKARIRKPWAQSLIIKVVGKSFAFSYTMARVRSLWNPSDAIIGIDLGEHFILIKFKSDLDLNNVLNKGPWFLGPHFISTRRWEPGFQLSLAKVLTSAVWVRFPEFPVEIYDKVLLQKMGAKIGTLLKIDVQTKNNAKGRYAHLCVQVDLSKPLTAWVKVGKHRQQVAYEGISSICFHCGVVGHKLQDCPQKSPQPVQTDEGQFGKWMLAGR</sequence>
<gene>
    <name evidence="1" type="ORF">RHMOL_Rhmol13G0300400</name>
</gene>
<keyword evidence="2" id="KW-1185">Reference proteome</keyword>
<name>A0ACC0LCI3_RHOML</name>
<dbReference type="Proteomes" id="UP001062846">
    <property type="component" value="Chromosome 13"/>
</dbReference>
<accession>A0ACC0LCI3</accession>